<accession>A0A4R1NGF1</accession>
<comment type="catalytic activity">
    <reaction evidence="1">
        <text>protoporphyrinogen IX + 3 A = protoporphyrin IX + 3 AH2</text>
        <dbReference type="Rhea" id="RHEA:62000"/>
        <dbReference type="ChEBI" id="CHEBI:13193"/>
        <dbReference type="ChEBI" id="CHEBI:17499"/>
        <dbReference type="ChEBI" id="CHEBI:57306"/>
        <dbReference type="ChEBI" id="CHEBI:57307"/>
    </reaction>
</comment>
<evidence type="ECO:0000313" key="4">
    <source>
        <dbReference type="Proteomes" id="UP000294555"/>
    </source>
</evidence>
<dbReference type="GO" id="GO:0005886">
    <property type="term" value="C:plasma membrane"/>
    <property type="evidence" value="ECO:0007669"/>
    <property type="project" value="UniProtKB-UniRule"/>
</dbReference>
<dbReference type="AlphaFoldDB" id="A0A4R1NGF1"/>
<feature type="transmembrane region" description="Helical" evidence="2">
    <location>
        <begin position="82"/>
        <end position="100"/>
    </location>
</feature>
<dbReference type="GO" id="GO:0046872">
    <property type="term" value="F:metal ion binding"/>
    <property type="evidence" value="ECO:0007669"/>
    <property type="project" value="UniProtKB-UniRule"/>
</dbReference>
<keyword evidence="1" id="KW-0479">Metal-binding</keyword>
<proteinExistence type="inferred from homology"/>
<feature type="transmembrane region" description="Helical" evidence="2">
    <location>
        <begin position="6"/>
        <end position="28"/>
    </location>
</feature>
<sequence length="143" mass="15668">MTTYLLLLSLHLVAFTLWIGGMLILALAMNSWKKIPPLELSPSLSIFTAIQRWNQTVTMPAMLLSWLSGLALLMMGNWPPSYSLLLKGVFVLALSALHGIQSGSFRRSLGESQLQAPAILRHAAGFTLAALVIIVLLIQLKPF</sequence>
<comment type="cofactor">
    <cofactor evidence="1">
        <name>heme b</name>
        <dbReference type="ChEBI" id="CHEBI:60344"/>
    </cofactor>
    <text evidence="1">Binds 1 heme b (iron(II)-protoporphyrin IX) group per subunit.</text>
</comment>
<gene>
    <name evidence="3" type="ORF">EZJ58_4313</name>
</gene>
<feature type="transmembrane region" description="Helical" evidence="2">
    <location>
        <begin position="120"/>
        <end position="140"/>
    </location>
</feature>
<dbReference type="RefSeq" id="WP_132925211.1">
    <property type="nucleotide sequence ID" value="NZ_SJOI01000001.1"/>
</dbReference>
<dbReference type="Pfam" id="PF03653">
    <property type="entry name" value="UPF0093"/>
    <property type="match status" value="1"/>
</dbReference>
<dbReference type="UniPathway" id="UPA00251">
    <property type="reaction ID" value="UER00324"/>
</dbReference>
<keyword evidence="4" id="KW-1185">Reference proteome</keyword>
<keyword evidence="1" id="KW-1003">Cell membrane</keyword>
<keyword evidence="1 2" id="KW-0472">Membrane</keyword>
<protein>
    <recommendedName>
        <fullName evidence="1">Protoporphyrinogen IX oxidase</fullName>
        <ecNumber evidence="1">1.3.99.-</ecNumber>
    </recommendedName>
</protein>
<evidence type="ECO:0000256" key="2">
    <source>
        <dbReference type="SAM" id="Phobius"/>
    </source>
</evidence>
<evidence type="ECO:0000313" key="3">
    <source>
        <dbReference type="EMBL" id="TCL06087.1"/>
    </source>
</evidence>
<keyword evidence="1" id="KW-0408">Iron</keyword>
<name>A0A4R1NGF1_9GAMM</name>
<feature type="transmembrane region" description="Helical" evidence="2">
    <location>
        <begin position="57"/>
        <end position="76"/>
    </location>
</feature>
<dbReference type="GO" id="GO:0006782">
    <property type="term" value="P:protoporphyrinogen IX biosynthetic process"/>
    <property type="evidence" value="ECO:0007669"/>
    <property type="project" value="UniProtKB-UniRule"/>
</dbReference>
<dbReference type="PIRSF" id="PIRSF004638">
    <property type="entry name" value="UCP004638"/>
    <property type="match status" value="1"/>
</dbReference>
<comment type="function">
    <text evidence="1">Catalyzes the oxidation of protoporphyrinogen IX to protoporphyrin IX.</text>
</comment>
<dbReference type="GO" id="GO:0070818">
    <property type="term" value="F:protoporphyrinogen oxidase activity"/>
    <property type="evidence" value="ECO:0007669"/>
    <property type="project" value="UniProtKB-UniRule"/>
</dbReference>
<dbReference type="Proteomes" id="UP000294555">
    <property type="component" value="Unassembled WGS sequence"/>
</dbReference>
<keyword evidence="1" id="KW-0349">Heme</keyword>
<dbReference type="OrthoDB" id="194724at2"/>
<organism evidence="3 4">
    <name type="scientific">Sodalis ligni</name>
    <dbReference type="NCBI Taxonomy" id="2697027"/>
    <lineage>
        <taxon>Bacteria</taxon>
        <taxon>Pseudomonadati</taxon>
        <taxon>Pseudomonadota</taxon>
        <taxon>Gammaproteobacteria</taxon>
        <taxon>Enterobacterales</taxon>
        <taxon>Bruguierivoracaceae</taxon>
        <taxon>Sodalis</taxon>
    </lineage>
</organism>
<comment type="similarity">
    <text evidence="1">Belongs to the HemJ family.</text>
</comment>
<dbReference type="EMBL" id="SJOI01000001">
    <property type="protein sequence ID" value="TCL06087.1"/>
    <property type="molecule type" value="Genomic_DNA"/>
</dbReference>
<comment type="pathway">
    <text evidence="1">Porphyrin-containing compound metabolism; protoporphyrin-IX biosynthesis; protoporphyrin-IX from protoporphyrinogen-IX: step 1/1.</text>
</comment>
<evidence type="ECO:0000256" key="1">
    <source>
        <dbReference type="PIRNR" id="PIRNR004638"/>
    </source>
</evidence>
<dbReference type="EC" id="1.3.99.-" evidence="1"/>
<keyword evidence="2" id="KW-1133">Transmembrane helix</keyword>
<comment type="caution">
    <text evidence="3">The sequence shown here is derived from an EMBL/GenBank/DDBJ whole genome shotgun (WGS) entry which is preliminary data.</text>
</comment>
<dbReference type="InterPro" id="IPR005265">
    <property type="entry name" value="HemJ-like"/>
</dbReference>
<reference evidence="3 4" key="1">
    <citation type="submission" date="2019-02" db="EMBL/GenBank/DDBJ databases">
        <title>Investigation of anaerobic lignin degradation for improved lignocellulosic biofuels.</title>
        <authorList>
            <person name="Deangelis K."/>
        </authorList>
    </citation>
    <scope>NUCLEOTIDE SEQUENCE [LARGE SCALE GENOMIC DNA]</scope>
    <source>
        <strain evidence="3 4">159R</strain>
    </source>
</reference>
<keyword evidence="2" id="KW-0812">Transmembrane</keyword>